<dbReference type="EMBL" id="AUZZ01005354">
    <property type="protein sequence ID" value="EQD49937.1"/>
    <property type="molecule type" value="Genomic_DNA"/>
</dbReference>
<evidence type="ECO:0000259" key="1">
    <source>
        <dbReference type="PROSITE" id="PS50943"/>
    </source>
</evidence>
<proteinExistence type="predicted"/>
<dbReference type="PROSITE" id="PS50943">
    <property type="entry name" value="HTH_CROC1"/>
    <property type="match status" value="1"/>
</dbReference>
<dbReference type="InterPro" id="IPR001387">
    <property type="entry name" value="Cro/C1-type_HTH"/>
</dbReference>
<dbReference type="Pfam" id="PF01381">
    <property type="entry name" value="HTH_3"/>
    <property type="match status" value="1"/>
</dbReference>
<reference evidence="2" key="1">
    <citation type="submission" date="2013-08" db="EMBL/GenBank/DDBJ databases">
        <authorList>
            <person name="Mendez C."/>
            <person name="Richter M."/>
            <person name="Ferrer M."/>
            <person name="Sanchez J."/>
        </authorList>
    </citation>
    <scope>NUCLEOTIDE SEQUENCE</scope>
</reference>
<dbReference type="Gene3D" id="1.10.260.40">
    <property type="entry name" value="lambda repressor-like DNA-binding domains"/>
    <property type="match status" value="1"/>
</dbReference>
<dbReference type="CDD" id="cd00093">
    <property type="entry name" value="HTH_XRE"/>
    <property type="match status" value="1"/>
</dbReference>
<gene>
    <name evidence="2" type="ORF">B2A_07479</name>
</gene>
<name>T0ZZ90_9ZZZZ</name>
<feature type="domain" description="HTH cro/C1-type" evidence="1">
    <location>
        <begin position="1"/>
        <end position="54"/>
    </location>
</feature>
<dbReference type="AlphaFoldDB" id="T0ZZ90"/>
<dbReference type="InterPro" id="IPR010982">
    <property type="entry name" value="Lambda_DNA-bd_dom_sf"/>
</dbReference>
<comment type="caution">
    <text evidence="2">The sequence shown here is derived from an EMBL/GenBank/DDBJ whole genome shotgun (WGS) entry which is preliminary data.</text>
</comment>
<reference evidence="2" key="2">
    <citation type="journal article" date="2014" name="ISME J.">
        <title>Microbial stratification in low pH oxic and suboxic macroscopic growths along an acid mine drainage.</title>
        <authorList>
            <person name="Mendez-Garcia C."/>
            <person name="Mesa V."/>
            <person name="Sprenger R.R."/>
            <person name="Richter M."/>
            <person name="Diez M.S."/>
            <person name="Solano J."/>
            <person name="Bargiela R."/>
            <person name="Golyshina O.V."/>
            <person name="Manteca A."/>
            <person name="Ramos J.L."/>
            <person name="Gallego J.R."/>
            <person name="Llorente I."/>
            <person name="Martins Dos Santos V.A."/>
            <person name="Jensen O.N."/>
            <person name="Pelaez A.I."/>
            <person name="Sanchez J."/>
            <person name="Ferrer M."/>
        </authorList>
    </citation>
    <scope>NUCLEOTIDE SEQUENCE</scope>
</reference>
<protein>
    <submittedName>
        <fullName evidence="2">Virulence gene repressor RsaL</fullName>
    </submittedName>
</protein>
<dbReference type="GO" id="GO:0003677">
    <property type="term" value="F:DNA binding"/>
    <property type="evidence" value="ECO:0007669"/>
    <property type="project" value="InterPro"/>
</dbReference>
<organism evidence="2">
    <name type="scientific">mine drainage metagenome</name>
    <dbReference type="NCBI Taxonomy" id="410659"/>
    <lineage>
        <taxon>unclassified sequences</taxon>
        <taxon>metagenomes</taxon>
        <taxon>ecological metagenomes</taxon>
    </lineage>
</organism>
<dbReference type="SUPFAM" id="SSF47413">
    <property type="entry name" value="lambda repressor-like DNA-binding domains"/>
    <property type="match status" value="1"/>
</dbReference>
<accession>T0ZZ90</accession>
<sequence>MKTVREKFGMPRSDMATFLNVSKRTLENWEQGRRAPTGSVQTLLRIMEREPKVVHRALRDDRSHAGA</sequence>
<evidence type="ECO:0000313" key="2">
    <source>
        <dbReference type="EMBL" id="EQD49937.1"/>
    </source>
</evidence>